<dbReference type="EMBL" id="JBHSIV010000012">
    <property type="protein sequence ID" value="MFC5063314.1"/>
    <property type="molecule type" value="Genomic_DNA"/>
</dbReference>
<accession>A0ABV9YPM6</accession>
<dbReference type="PANTHER" id="PTHR32439">
    <property type="entry name" value="FERREDOXIN--NITRITE REDUCTASE, CHLOROPLASTIC"/>
    <property type="match status" value="1"/>
</dbReference>
<keyword evidence="1" id="KW-0411">Iron-sulfur</keyword>
<protein>
    <recommendedName>
        <fullName evidence="7">Precorrin-3B synthase</fullName>
    </recommendedName>
</protein>
<evidence type="ECO:0000313" key="5">
    <source>
        <dbReference type="EMBL" id="MFC5063314.1"/>
    </source>
</evidence>
<keyword evidence="2" id="KW-0408">Iron</keyword>
<reference evidence="6" key="1">
    <citation type="journal article" date="2019" name="Int. J. Syst. Evol. Microbiol.">
        <title>The Global Catalogue of Microorganisms (GCM) 10K type strain sequencing project: providing services to taxonomists for standard genome sequencing and annotation.</title>
        <authorList>
            <consortium name="The Broad Institute Genomics Platform"/>
            <consortium name="The Broad Institute Genome Sequencing Center for Infectious Disease"/>
            <person name="Wu L."/>
            <person name="Ma J."/>
        </authorList>
    </citation>
    <scope>NUCLEOTIDE SEQUENCE [LARGE SCALE GENOMIC DNA]</scope>
    <source>
        <strain evidence="6">CGMCC 4.7093</strain>
    </source>
</reference>
<sequence>MPRSRDRRATRARPDACPGAWRRHDAADGALARFRPVGGATTARELRLLAGAAASGGAPLELTSRGSWQVRGLAGRTADDLADTLSVPDDPAALLDGSGRDVPCGLIASPRSTLLDEPAARVAAGLRGRTDVPGRLLVALEDRVSDGTSQTLDVRDRTRSTGDVSGQGADVTVVVTGAGSALLLDGTDTGRRHDDPAALALAAIDAFTTHRGTAWRVRELDDEARAAMLADLDGVTTAGVGNDVLHPGPADPTRLGPAADGTLEVLPRLGEVDAPTAGALVALLDGGATLRATPWRTLVLRGLADPAAAADRLAGLVETDPASRWRGLSACVGAPRCAKSLSDVRGDLAAGVASGHVGGTVRQHWVGCGRACGTPGGRVAVVEAVAGNDEMRGTYRTVVRSGKVIE</sequence>
<keyword evidence="6" id="KW-1185">Reference proteome</keyword>
<dbReference type="RefSeq" id="WP_378036658.1">
    <property type="nucleotide sequence ID" value="NZ_JBHSIV010000012.1"/>
</dbReference>
<evidence type="ECO:0000256" key="2">
    <source>
        <dbReference type="ARBA" id="ARBA00022617"/>
    </source>
</evidence>
<organism evidence="5 6">
    <name type="scientific">Actinomycetospora atypica</name>
    <dbReference type="NCBI Taxonomy" id="1290095"/>
    <lineage>
        <taxon>Bacteria</taxon>
        <taxon>Bacillati</taxon>
        <taxon>Actinomycetota</taxon>
        <taxon>Actinomycetes</taxon>
        <taxon>Pseudonocardiales</taxon>
        <taxon>Pseudonocardiaceae</taxon>
        <taxon>Actinomycetospora</taxon>
    </lineage>
</organism>
<dbReference type="Proteomes" id="UP001595947">
    <property type="component" value="Unassembled WGS sequence"/>
</dbReference>
<proteinExistence type="predicted"/>
<keyword evidence="1" id="KW-0004">4Fe-4S</keyword>
<keyword evidence="2" id="KW-0479">Metal-binding</keyword>
<feature type="region of interest" description="Disordered" evidence="4">
    <location>
        <begin position="1"/>
        <end position="21"/>
    </location>
</feature>
<evidence type="ECO:0000313" key="6">
    <source>
        <dbReference type="Proteomes" id="UP001595947"/>
    </source>
</evidence>
<dbReference type="PANTHER" id="PTHR32439:SF9">
    <property type="entry name" value="BLR3264 PROTEIN"/>
    <property type="match status" value="1"/>
</dbReference>
<dbReference type="InterPro" id="IPR036136">
    <property type="entry name" value="Nit/Sulf_reduc_fer-like_dom_sf"/>
</dbReference>
<evidence type="ECO:0000256" key="1">
    <source>
        <dbReference type="ARBA" id="ARBA00022485"/>
    </source>
</evidence>
<gene>
    <name evidence="5" type="ORF">ACFPBZ_13930</name>
</gene>
<comment type="caution">
    <text evidence="5">The sequence shown here is derived from an EMBL/GenBank/DDBJ whole genome shotgun (WGS) entry which is preliminary data.</text>
</comment>
<keyword evidence="2" id="KW-0349">Heme</keyword>
<evidence type="ECO:0008006" key="7">
    <source>
        <dbReference type="Google" id="ProtNLM"/>
    </source>
</evidence>
<evidence type="ECO:0000256" key="4">
    <source>
        <dbReference type="SAM" id="MobiDB-lite"/>
    </source>
</evidence>
<dbReference type="InterPro" id="IPR051329">
    <property type="entry name" value="NIR_SIR_4Fe-4S"/>
</dbReference>
<evidence type="ECO:0000256" key="3">
    <source>
        <dbReference type="ARBA" id="ARBA00023002"/>
    </source>
</evidence>
<dbReference type="SUPFAM" id="SSF55124">
    <property type="entry name" value="Nitrite/Sulfite reductase N-terminal domain-like"/>
    <property type="match status" value="2"/>
</dbReference>
<keyword evidence="3" id="KW-0560">Oxidoreductase</keyword>
<name>A0ABV9YPM6_9PSEU</name>